<keyword evidence="3" id="KW-1185">Reference proteome</keyword>
<sequence length="584" mass="66439">MKAGSLHSHLLLMDSTLLEMRYLREAAFFSLETNAFGESTVRVERYRTARRNGLVGRYIDVDVFLAHYPGAGYDVAAGARQHGPETSLLNEPVNDRCEAMRTFVTQRQASQLLHNKFVVVLGGSVQRSMYKDLVLLLQRDQYLTLPQLKSKGEISFERDTLVEGGCLGPMTNGTEYREVRQYRSDHHLLRFYFLTRIYSAYVESVLEDFRHGLKPDVIIISSCVWDITRYGRECLEQYKENLHKFFGQIKTIVCHDCLILWTLAMPLGKKIKGGFLVPEISHLGPTVCYNIIEANLYSGRLADTYGLDVLDLHFHFRLSLQHRTPDGVHWDALAHRRISSLLLQHAADAWGVQLPPPPLLPGQGALQRRSPAQYEQNHFRSHNFDFAPSNTARAANIRSLLEPAHLASHHHLAKTDGHHYRAVHSNWQPNSVGFGISDFRSPLPVQPRPPPRRDFPAAGPWTHSGQYYNPLPPTNLWRGQQVHHQTRAICSETNSRFSAGGGFPSHPPSRADDRCVRSVRRWGPHVRSHPYSPHLPLETPRHHAYGCEQILCSSSSHTVCSCLHCITHNFEAYHQYRGAHAHQI</sequence>
<evidence type="ECO:0000313" key="3">
    <source>
        <dbReference type="Proteomes" id="UP001314229"/>
    </source>
</evidence>
<dbReference type="AlphaFoldDB" id="A0AAV1PCF4"/>
<proteinExistence type="inferred from homology"/>
<dbReference type="PANTHER" id="PTHR14469">
    <property type="entry name" value="SARCOMA ANTIGEN NY-SAR-23"/>
    <property type="match status" value="1"/>
</dbReference>
<protein>
    <submittedName>
        <fullName evidence="2">PC-esterase domain-containing protein 1B-like isoform X1</fullName>
    </submittedName>
</protein>
<gene>
    <name evidence="2" type="ORF">FSCOSCO3_A019581</name>
</gene>
<dbReference type="InterPro" id="IPR036514">
    <property type="entry name" value="SGNH_hydro_sf"/>
</dbReference>
<dbReference type="Proteomes" id="UP001314229">
    <property type="component" value="Unassembled WGS sequence"/>
</dbReference>
<comment type="similarity">
    <text evidence="1">Belongs to the PC-esterase family.</text>
</comment>
<reference evidence="2 3" key="1">
    <citation type="submission" date="2024-01" db="EMBL/GenBank/DDBJ databases">
        <authorList>
            <person name="Alioto T."/>
            <person name="Alioto T."/>
            <person name="Gomez Garrido J."/>
        </authorList>
    </citation>
    <scope>NUCLEOTIDE SEQUENCE [LARGE SCALE GENOMIC DNA]</scope>
</reference>
<dbReference type="PANTHER" id="PTHR14469:SF0">
    <property type="entry name" value="FAMILY WITH SEQUENCE SIMILARITY 113"/>
    <property type="match status" value="1"/>
</dbReference>
<evidence type="ECO:0000256" key="1">
    <source>
        <dbReference type="ARBA" id="ARBA00037957"/>
    </source>
</evidence>
<evidence type="ECO:0000313" key="2">
    <source>
        <dbReference type="EMBL" id="CAK6968654.1"/>
    </source>
</evidence>
<name>A0AAV1PCF4_SCOSC</name>
<dbReference type="EMBL" id="CAWUFR010000122">
    <property type="protein sequence ID" value="CAK6968654.1"/>
    <property type="molecule type" value="Genomic_DNA"/>
</dbReference>
<accession>A0AAV1PCF4</accession>
<organism evidence="2 3">
    <name type="scientific">Scomber scombrus</name>
    <name type="common">Atlantic mackerel</name>
    <name type="synonym">Scomber vernalis</name>
    <dbReference type="NCBI Taxonomy" id="13677"/>
    <lineage>
        <taxon>Eukaryota</taxon>
        <taxon>Metazoa</taxon>
        <taxon>Chordata</taxon>
        <taxon>Craniata</taxon>
        <taxon>Vertebrata</taxon>
        <taxon>Euteleostomi</taxon>
        <taxon>Actinopterygii</taxon>
        <taxon>Neopterygii</taxon>
        <taxon>Teleostei</taxon>
        <taxon>Neoteleostei</taxon>
        <taxon>Acanthomorphata</taxon>
        <taxon>Pelagiaria</taxon>
        <taxon>Scombriformes</taxon>
        <taxon>Scombridae</taxon>
        <taxon>Scomber</taxon>
    </lineage>
</organism>
<comment type="caution">
    <text evidence="2">The sequence shown here is derived from an EMBL/GenBank/DDBJ whole genome shotgun (WGS) entry which is preliminary data.</text>
</comment>
<dbReference type="Gene3D" id="3.40.50.1110">
    <property type="entry name" value="SGNH hydrolase"/>
    <property type="match status" value="1"/>
</dbReference>
<dbReference type="SUPFAM" id="SSF52266">
    <property type="entry name" value="SGNH hydrolase"/>
    <property type="match status" value="1"/>
</dbReference>